<evidence type="ECO:0000313" key="16">
    <source>
        <dbReference type="EMBL" id="KAK3097885.1"/>
    </source>
</evidence>
<dbReference type="InterPro" id="IPR036388">
    <property type="entry name" value="WH-like_DNA-bd_sf"/>
</dbReference>
<dbReference type="Pfam" id="PF09202">
    <property type="entry name" value="Rio2_N"/>
    <property type="match status" value="1"/>
</dbReference>
<dbReference type="FunFam" id="1.10.510.10:FF:000307">
    <property type="entry name" value="Serine/threonine-protein kinase RIO2"/>
    <property type="match status" value="1"/>
</dbReference>
<evidence type="ECO:0000256" key="10">
    <source>
        <dbReference type="ARBA" id="ARBA00022842"/>
    </source>
</evidence>
<reference evidence="16" key="1">
    <citation type="submission" date="2019-08" db="EMBL/GenBank/DDBJ databases">
        <title>The improved chromosome-level genome for the pearl oyster Pinctada fucata martensii using PacBio sequencing and Hi-C.</title>
        <authorList>
            <person name="Zheng Z."/>
        </authorList>
    </citation>
    <scope>NUCLEOTIDE SEQUENCE</scope>
    <source>
        <strain evidence="16">ZZ-2019</strain>
        <tissue evidence="16">Adductor muscle</tissue>
    </source>
</reference>
<organism evidence="16 17">
    <name type="scientific">Pinctada imbricata</name>
    <name type="common">Atlantic pearl-oyster</name>
    <name type="synonym">Pinctada martensii</name>
    <dbReference type="NCBI Taxonomy" id="66713"/>
    <lineage>
        <taxon>Eukaryota</taxon>
        <taxon>Metazoa</taxon>
        <taxon>Spiralia</taxon>
        <taxon>Lophotrochozoa</taxon>
        <taxon>Mollusca</taxon>
        <taxon>Bivalvia</taxon>
        <taxon>Autobranchia</taxon>
        <taxon>Pteriomorphia</taxon>
        <taxon>Pterioida</taxon>
        <taxon>Pterioidea</taxon>
        <taxon>Pteriidae</taxon>
        <taxon>Pinctada</taxon>
    </lineage>
</organism>
<proteinExistence type="inferred from homology"/>
<dbReference type="GO" id="GO:0005524">
    <property type="term" value="F:ATP binding"/>
    <property type="evidence" value="ECO:0007669"/>
    <property type="project" value="UniProtKB-KW"/>
</dbReference>
<dbReference type="InterPro" id="IPR011009">
    <property type="entry name" value="Kinase-like_dom_sf"/>
</dbReference>
<feature type="compositionally biased region" description="Basic and acidic residues" evidence="14">
    <location>
        <begin position="324"/>
        <end position="363"/>
    </location>
</feature>
<dbReference type="EC" id="2.7.11.1" evidence="3"/>
<evidence type="ECO:0000313" key="17">
    <source>
        <dbReference type="Proteomes" id="UP001186944"/>
    </source>
</evidence>
<dbReference type="Gene3D" id="1.10.510.10">
    <property type="entry name" value="Transferase(Phosphotransferase) domain 1"/>
    <property type="match status" value="1"/>
</dbReference>
<dbReference type="Gene3D" id="1.10.10.10">
    <property type="entry name" value="Winged helix-like DNA-binding domain superfamily/Winged helix DNA-binding domain"/>
    <property type="match status" value="1"/>
</dbReference>
<gene>
    <name evidence="16" type="ORF">FSP39_014153</name>
</gene>
<keyword evidence="17" id="KW-1185">Reference proteome</keyword>
<feature type="coiled-coil region" evidence="13">
    <location>
        <begin position="371"/>
        <end position="398"/>
    </location>
</feature>
<dbReference type="InterPro" id="IPR036390">
    <property type="entry name" value="WH_DNA-bd_sf"/>
</dbReference>
<dbReference type="SUPFAM" id="SSF56112">
    <property type="entry name" value="Protein kinase-like (PK-like)"/>
    <property type="match status" value="1"/>
</dbReference>
<keyword evidence="13" id="KW-0175">Coiled coil</keyword>
<evidence type="ECO:0000259" key="15">
    <source>
        <dbReference type="SMART" id="SM00090"/>
    </source>
</evidence>
<evidence type="ECO:0000256" key="7">
    <source>
        <dbReference type="ARBA" id="ARBA00022741"/>
    </source>
</evidence>
<comment type="cofactor">
    <cofactor evidence="1">
        <name>Mg(2+)</name>
        <dbReference type="ChEBI" id="CHEBI:18420"/>
    </cofactor>
</comment>
<accession>A0AA88Y990</accession>
<dbReference type="Proteomes" id="UP001186944">
    <property type="component" value="Unassembled WGS sequence"/>
</dbReference>
<dbReference type="Gene3D" id="3.30.200.20">
    <property type="entry name" value="Phosphorylase Kinase, domain 1"/>
    <property type="match status" value="1"/>
</dbReference>
<keyword evidence="8" id="KW-0418">Kinase</keyword>
<keyword evidence="7" id="KW-0547">Nucleotide-binding</keyword>
<evidence type="ECO:0000256" key="2">
    <source>
        <dbReference type="ARBA" id="ARBA00009196"/>
    </source>
</evidence>
<dbReference type="PANTHER" id="PTHR45852:SF1">
    <property type="entry name" value="SERINE_THREONINE-PROTEIN KINASE RIO2"/>
    <property type="match status" value="1"/>
</dbReference>
<keyword evidence="9" id="KW-0067">ATP-binding</keyword>
<dbReference type="GO" id="GO:0005829">
    <property type="term" value="C:cytosol"/>
    <property type="evidence" value="ECO:0007669"/>
    <property type="project" value="TreeGrafter"/>
</dbReference>
<evidence type="ECO:0000256" key="3">
    <source>
        <dbReference type="ARBA" id="ARBA00012513"/>
    </source>
</evidence>
<feature type="domain" description="RIO kinase" evidence="15">
    <location>
        <begin position="43"/>
        <end position="266"/>
    </location>
</feature>
<comment type="similarity">
    <text evidence="2">Belongs to the protein kinase superfamily. RIO-type Ser/Thr kinase family.</text>
</comment>
<dbReference type="Pfam" id="PF01163">
    <property type="entry name" value="RIO1"/>
    <property type="match status" value="1"/>
</dbReference>
<dbReference type="InterPro" id="IPR015285">
    <property type="entry name" value="RIO2_wHTH_N"/>
</dbReference>
<comment type="caution">
    <text evidence="16">The sequence shown here is derived from an EMBL/GenBank/DDBJ whole genome shotgun (WGS) entry which is preliminary data.</text>
</comment>
<comment type="catalytic activity">
    <reaction evidence="12">
        <text>L-seryl-[protein] + ATP = O-phospho-L-seryl-[protein] + ADP + H(+)</text>
        <dbReference type="Rhea" id="RHEA:17989"/>
        <dbReference type="Rhea" id="RHEA-COMP:9863"/>
        <dbReference type="Rhea" id="RHEA-COMP:11604"/>
        <dbReference type="ChEBI" id="CHEBI:15378"/>
        <dbReference type="ChEBI" id="CHEBI:29999"/>
        <dbReference type="ChEBI" id="CHEBI:30616"/>
        <dbReference type="ChEBI" id="CHEBI:83421"/>
        <dbReference type="ChEBI" id="CHEBI:456216"/>
        <dbReference type="EC" id="2.7.11.1"/>
    </reaction>
</comment>
<evidence type="ECO:0000256" key="11">
    <source>
        <dbReference type="ARBA" id="ARBA00047899"/>
    </source>
</evidence>
<keyword evidence="10" id="KW-0460">Magnesium</keyword>
<dbReference type="CDD" id="cd05144">
    <property type="entry name" value="RIO2_C"/>
    <property type="match status" value="1"/>
</dbReference>
<feature type="region of interest" description="Disordered" evidence="14">
    <location>
        <begin position="297"/>
        <end position="363"/>
    </location>
</feature>
<keyword evidence="6" id="KW-0479">Metal-binding</keyword>
<evidence type="ECO:0000256" key="13">
    <source>
        <dbReference type="SAM" id="Coils"/>
    </source>
</evidence>
<dbReference type="GO" id="GO:0046872">
    <property type="term" value="F:metal ion binding"/>
    <property type="evidence" value="ECO:0007669"/>
    <property type="project" value="UniProtKB-KW"/>
</dbReference>
<name>A0AA88Y990_PINIB</name>
<dbReference type="GO" id="GO:0004674">
    <property type="term" value="F:protein serine/threonine kinase activity"/>
    <property type="evidence" value="ECO:0007669"/>
    <property type="project" value="UniProtKB-KW"/>
</dbReference>
<feature type="region of interest" description="Disordered" evidence="14">
    <location>
        <begin position="466"/>
        <end position="493"/>
    </location>
</feature>
<dbReference type="GO" id="GO:0005634">
    <property type="term" value="C:nucleus"/>
    <property type="evidence" value="ECO:0007669"/>
    <property type="project" value="TreeGrafter"/>
</dbReference>
<dbReference type="GO" id="GO:0030490">
    <property type="term" value="P:maturation of SSU-rRNA"/>
    <property type="evidence" value="ECO:0007669"/>
    <property type="project" value="TreeGrafter"/>
</dbReference>
<evidence type="ECO:0000256" key="12">
    <source>
        <dbReference type="ARBA" id="ARBA00048679"/>
    </source>
</evidence>
<evidence type="ECO:0000256" key="4">
    <source>
        <dbReference type="ARBA" id="ARBA00022527"/>
    </source>
</evidence>
<dbReference type="InterPro" id="IPR030484">
    <property type="entry name" value="Rio2"/>
</dbReference>
<evidence type="ECO:0000256" key="14">
    <source>
        <dbReference type="SAM" id="MobiDB-lite"/>
    </source>
</evidence>
<dbReference type="GO" id="GO:0030688">
    <property type="term" value="C:preribosome, small subunit precursor"/>
    <property type="evidence" value="ECO:0007669"/>
    <property type="project" value="TreeGrafter"/>
</dbReference>
<evidence type="ECO:0000256" key="9">
    <source>
        <dbReference type="ARBA" id="ARBA00022840"/>
    </source>
</evidence>
<dbReference type="EMBL" id="VSWD01000007">
    <property type="protein sequence ID" value="KAK3097885.1"/>
    <property type="molecule type" value="Genomic_DNA"/>
</dbReference>
<dbReference type="AlphaFoldDB" id="A0AA88Y990"/>
<sequence length="493" mass="56791">MGMKNHEIVPIPLVASIAHLHGGGSHKVLKELTKHRLVAYEHGGKKFDGYRLTTSGYDYLALKALTTREVVHSLGNQIGVGKESDVYIIADEEDHQYALKLHRLGRTSFRQLKNKRDYHKHRKNASWLYLSRLAAMKEFAYMKALYDRKFPVPKPVDFNRHAVVMELLSGHTFCNVKEIGNPSLAYDDCMNLILRLANCGVIHGDFNEFNLMIDDDGHVTMIDFPQMVSTSHPNAEWYFNRDVNCIREFFARRFHYESELYPKFSDVSRDDDLDVEVSASGFTKEMAESFDEAADEFNIRGGPDCEKSHDSNDQSNSEEEEELPDHPTETKDPIGEPKNEVTSDIEESKFEDAVKIEDSERDKTQRSIRLCEEQTELAEKVNDSCDSEEEEIEDLSNINREFKPFRNEESMAHTNLHLMEVSHRVRTESSSTTTTTSTIDPAVIRQKVKRQMKKKADIQMARRIRKSGEASLMTKRKRETHNDIKQSLSSDWF</sequence>
<comment type="catalytic activity">
    <reaction evidence="11">
        <text>L-threonyl-[protein] + ATP = O-phospho-L-threonyl-[protein] + ADP + H(+)</text>
        <dbReference type="Rhea" id="RHEA:46608"/>
        <dbReference type="Rhea" id="RHEA-COMP:11060"/>
        <dbReference type="Rhea" id="RHEA-COMP:11605"/>
        <dbReference type="ChEBI" id="CHEBI:15378"/>
        <dbReference type="ChEBI" id="CHEBI:30013"/>
        <dbReference type="ChEBI" id="CHEBI:30616"/>
        <dbReference type="ChEBI" id="CHEBI:61977"/>
        <dbReference type="ChEBI" id="CHEBI:456216"/>
        <dbReference type="EC" id="2.7.11.1"/>
    </reaction>
</comment>
<dbReference type="SUPFAM" id="SSF46785">
    <property type="entry name" value="Winged helix' DNA-binding domain"/>
    <property type="match status" value="1"/>
</dbReference>
<evidence type="ECO:0000256" key="1">
    <source>
        <dbReference type="ARBA" id="ARBA00001946"/>
    </source>
</evidence>
<keyword evidence="5" id="KW-0808">Transferase</keyword>
<dbReference type="InterPro" id="IPR018934">
    <property type="entry name" value="RIO_dom"/>
</dbReference>
<evidence type="ECO:0000256" key="6">
    <source>
        <dbReference type="ARBA" id="ARBA00022723"/>
    </source>
</evidence>
<feature type="compositionally biased region" description="Basic and acidic residues" evidence="14">
    <location>
        <begin position="303"/>
        <end position="312"/>
    </location>
</feature>
<protein>
    <recommendedName>
        <fullName evidence="3">non-specific serine/threonine protein kinase</fullName>
        <ecNumber evidence="3">2.7.11.1</ecNumber>
    </recommendedName>
</protein>
<dbReference type="PANTHER" id="PTHR45852">
    <property type="entry name" value="SER/THR-PROTEIN KINASE RIO2"/>
    <property type="match status" value="1"/>
</dbReference>
<evidence type="ECO:0000256" key="5">
    <source>
        <dbReference type="ARBA" id="ARBA00022679"/>
    </source>
</evidence>
<dbReference type="SMART" id="SM00090">
    <property type="entry name" value="RIO"/>
    <property type="match status" value="1"/>
</dbReference>
<evidence type="ECO:0000256" key="8">
    <source>
        <dbReference type="ARBA" id="ARBA00022777"/>
    </source>
</evidence>
<dbReference type="InterPro" id="IPR018935">
    <property type="entry name" value="RIO_kinase_CS"/>
</dbReference>
<dbReference type="FunFam" id="3.30.200.20:FF:000052">
    <property type="entry name" value="Serine/threonine-protein kinase RIO2"/>
    <property type="match status" value="1"/>
</dbReference>
<keyword evidence="4" id="KW-0723">Serine/threonine-protein kinase</keyword>
<dbReference type="InterPro" id="IPR000687">
    <property type="entry name" value="RIO_kinase"/>
</dbReference>
<dbReference type="PROSITE" id="PS01245">
    <property type="entry name" value="RIO1"/>
    <property type="match status" value="1"/>
</dbReference>